<dbReference type="EMBL" id="CYKH01000024">
    <property type="protein sequence ID" value="CUE61059.1"/>
    <property type="molecule type" value="Genomic_DNA"/>
</dbReference>
<dbReference type="AlphaFoldDB" id="A0A0S4IK56"/>
<name>A0A0S4IK56_BODSA</name>
<reference evidence="2" key="1">
    <citation type="submission" date="2015-09" db="EMBL/GenBank/DDBJ databases">
        <authorList>
            <consortium name="Pathogen Informatics"/>
        </authorList>
    </citation>
    <scope>NUCLEOTIDE SEQUENCE [LARGE SCALE GENOMIC DNA]</scope>
    <source>
        <strain evidence="2">Lake Konstanz</strain>
    </source>
</reference>
<sequence>MLLAISLCCTSTSIGLQTPFLTLKTSILPSFHPFQFKTTKQPTATLTHTSPT</sequence>
<organism evidence="1 2">
    <name type="scientific">Bodo saltans</name>
    <name type="common">Flagellated protozoan</name>
    <dbReference type="NCBI Taxonomy" id="75058"/>
    <lineage>
        <taxon>Eukaryota</taxon>
        <taxon>Discoba</taxon>
        <taxon>Euglenozoa</taxon>
        <taxon>Kinetoplastea</taxon>
        <taxon>Metakinetoplastina</taxon>
        <taxon>Eubodonida</taxon>
        <taxon>Bodonidae</taxon>
        <taxon>Bodo</taxon>
    </lineage>
</organism>
<protein>
    <submittedName>
        <fullName evidence="1">Uncharacterized protein</fullName>
    </submittedName>
</protein>
<dbReference type="VEuPathDB" id="TriTrypDB:BSAL_49725"/>
<dbReference type="Proteomes" id="UP000051952">
    <property type="component" value="Unassembled WGS sequence"/>
</dbReference>
<keyword evidence="2" id="KW-1185">Reference proteome</keyword>
<proteinExistence type="predicted"/>
<accession>A0A0S4IK56</accession>
<evidence type="ECO:0000313" key="1">
    <source>
        <dbReference type="EMBL" id="CUE61059.1"/>
    </source>
</evidence>
<evidence type="ECO:0000313" key="2">
    <source>
        <dbReference type="Proteomes" id="UP000051952"/>
    </source>
</evidence>
<gene>
    <name evidence="1" type="ORF">BSAL_49725</name>
</gene>